<name>A0A0G9HEY9_9GAMM</name>
<gene>
    <name evidence="1" type="ORF">BJI69_13230</name>
</gene>
<dbReference type="AlphaFoldDB" id="A0A0G9HEY9"/>
<organism evidence="1 2">
    <name type="scientific">Luteibacter rhizovicinus DSM 16549</name>
    <dbReference type="NCBI Taxonomy" id="1440763"/>
    <lineage>
        <taxon>Bacteria</taxon>
        <taxon>Pseudomonadati</taxon>
        <taxon>Pseudomonadota</taxon>
        <taxon>Gammaproteobacteria</taxon>
        <taxon>Lysobacterales</taxon>
        <taxon>Rhodanobacteraceae</taxon>
        <taxon>Luteibacter</taxon>
    </lineage>
</organism>
<dbReference type="OrthoDB" id="5957512at2"/>
<reference evidence="2" key="1">
    <citation type="submission" date="2016-09" db="EMBL/GenBank/DDBJ databases">
        <authorList>
            <person name="Lysoe E."/>
        </authorList>
    </citation>
    <scope>NUCLEOTIDE SEQUENCE [LARGE SCALE GENOMIC DNA]</scope>
    <source>
        <strain evidence="2">LJ96T</strain>
    </source>
</reference>
<evidence type="ECO:0000313" key="1">
    <source>
        <dbReference type="EMBL" id="APG04762.1"/>
    </source>
</evidence>
<keyword evidence="2" id="KW-1185">Reference proteome</keyword>
<protein>
    <submittedName>
        <fullName evidence="1">Uncharacterized protein</fullName>
    </submittedName>
</protein>
<proteinExistence type="predicted"/>
<dbReference type="Proteomes" id="UP000182987">
    <property type="component" value="Chromosome"/>
</dbReference>
<dbReference type="KEGG" id="lrz:BJI69_13230"/>
<accession>A0A0G9HEY9</accession>
<dbReference type="RefSeq" id="WP_046966431.1">
    <property type="nucleotide sequence ID" value="NZ_CP017480.1"/>
</dbReference>
<dbReference type="PATRIC" id="fig|1440763.5.peg.454"/>
<dbReference type="EMBL" id="CP017480">
    <property type="protein sequence ID" value="APG04762.1"/>
    <property type="molecule type" value="Genomic_DNA"/>
</dbReference>
<sequence length="74" mass="8250">MDGVVRPLRVFVFYPSMNLRTWTVLLPGATKHVFQTEGTAIEFALTRASAMKGKGRAVEVLRERVSGGWVLVPF</sequence>
<evidence type="ECO:0000313" key="2">
    <source>
        <dbReference type="Proteomes" id="UP000182987"/>
    </source>
</evidence>